<feature type="region of interest" description="Disordered" evidence="7">
    <location>
        <begin position="841"/>
        <end position="888"/>
    </location>
</feature>
<feature type="transmembrane region" description="Helical" evidence="8">
    <location>
        <begin position="565"/>
        <end position="586"/>
    </location>
</feature>
<feature type="transmembrane region" description="Helical" evidence="8">
    <location>
        <begin position="226"/>
        <end position="247"/>
    </location>
</feature>
<dbReference type="InterPro" id="IPR010920">
    <property type="entry name" value="LSM_dom_sf"/>
</dbReference>
<evidence type="ECO:0000256" key="4">
    <source>
        <dbReference type="ARBA" id="ARBA00022989"/>
    </source>
</evidence>
<dbReference type="OrthoDB" id="544685at2759"/>
<feature type="domain" description="EF-hand" evidence="9">
    <location>
        <begin position="505"/>
        <end position="540"/>
    </location>
</feature>
<dbReference type="InterPro" id="IPR002048">
    <property type="entry name" value="EF_hand_dom"/>
</dbReference>
<feature type="transmembrane region" description="Helical" evidence="8">
    <location>
        <begin position="267"/>
        <end position="290"/>
    </location>
</feature>
<dbReference type="Pfam" id="PF25886">
    <property type="entry name" value="Msy1"/>
    <property type="match status" value="1"/>
</dbReference>
<dbReference type="InterPro" id="IPR058650">
    <property type="entry name" value="Msy1/2-like"/>
</dbReference>
<comment type="caution">
    <text evidence="10">The sequence shown here is derived from an EMBL/GenBank/DDBJ whole genome shotgun (WGS) entry which is preliminary data.</text>
</comment>
<dbReference type="GO" id="GO:0005262">
    <property type="term" value="F:calcium channel activity"/>
    <property type="evidence" value="ECO:0007669"/>
    <property type="project" value="TreeGrafter"/>
</dbReference>
<feature type="compositionally biased region" description="Basic and acidic residues" evidence="7">
    <location>
        <begin position="99"/>
        <end position="112"/>
    </location>
</feature>
<feature type="compositionally biased region" description="Polar residues" evidence="7">
    <location>
        <begin position="785"/>
        <end position="799"/>
    </location>
</feature>
<dbReference type="SUPFAM" id="SSF50182">
    <property type="entry name" value="Sm-like ribonucleoproteins"/>
    <property type="match status" value="1"/>
</dbReference>
<feature type="compositionally biased region" description="Basic and acidic residues" evidence="7">
    <location>
        <begin position="140"/>
        <end position="154"/>
    </location>
</feature>
<feature type="region of interest" description="Disordered" evidence="7">
    <location>
        <begin position="90"/>
        <end position="112"/>
    </location>
</feature>
<dbReference type="OMA" id="PQMSESF"/>
<dbReference type="InParanoid" id="G7E5G7"/>
<evidence type="ECO:0000256" key="6">
    <source>
        <dbReference type="PIRNR" id="PIRNR017209"/>
    </source>
</evidence>
<evidence type="ECO:0000256" key="5">
    <source>
        <dbReference type="ARBA" id="ARBA00023136"/>
    </source>
</evidence>
<dbReference type="PROSITE" id="PS00018">
    <property type="entry name" value="EF_HAND_1"/>
    <property type="match status" value="1"/>
</dbReference>
<keyword evidence="4 8" id="KW-1133">Transmembrane helix</keyword>
<dbReference type="Proteomes" id="UP000009131">
    <property type="component" value="Unassembled WGS sequence"/>
</dbReference>
<gene>
    <name evidence="10" type="primary">Mo04759</name>
    <name evidence="10" type="ORF">E5Q_04759</name>
</gene>
<keyword evidence="6" id="KW-0256">Endoplasmic reticulum</keyword>
<dbReference type="Pfam" id="PF00924">
    <property type="entry name" value="MS_channel_2nd"/>
    <property type="match status" value="1"/>
</dbReference>
<keyword evidence="3 8" id="KW-0812">Transmembrane</keyword>
<dbReference type="PANTHER" id="PTHR31323">
    <property type="entry name" value="MECHANOSENSITIVE ION CHANNEL PROTEIN MSY2"/>
    <property type="match status" value="1"/>
</dbReference>
<dbReference type="EMBL" id="BABT02000150">
    <property type="protein sequence ID" value="GAA98077.1"/>
    <property type="molecule type" value="Genomic_DNA"/>
</dbReference>
<feature type="transmembrane region" description="Helical" evidence="8">
    <location>
        <begin position="310"/>
        <end position="331"/>
    </location>
</feature>
<dbReference type="GO" id="GO:0005509">
    <property type="term" value="F:calcium ion binding"/>
    <property type="evidence" value="ECO:0007669"/>
    <property type="project" value="InterPro"/>
</dbReference>
<feature type="region of interest" description="Disordered" evidence="7">
    <location>
        <begin position="1"/>
        <end position="77"/>
    </location>
</feature>
<comment type="subcellular location">
    <subcellularLocation>
        <location evidence="1">Endomembrane system</location>
        <topology evidence="1">Multi-pass membrane protein</topology>
    </subcellularLocation>
    <subcellularLocation>
        <location evidence="6">Endoplasmic reticulum membrane</location>
    </subcellularLocation>
</comment>
<feature type="compositionally biased region" description="Polar residues" evidence="7">
    <location>
        <begin position="12"/>
        <end position="31"/>
    </location>
</feature>
<dbReference type="InterPro" id="IPR006685">
    <property type="entry name" value="MscS_channel_2nd"/>
</dbReference>
<evidence type="ECO:0000259" key="9">
    <source>
        <dbReference type="PROSITE" id="PS50222"/>
    </source>
</evidence>
<feature type="compositionally biased region" description="Polar residues" evidence="7">
    <location>
        <begin position="64"/>
        <end position="74"/>
    </location>
</feature>
<dbReference type="eggNOG" id="KOG4629">
    <property type="taxonomic scope" value="Eukaryota"/>
</dbReference>
<dbReference type="STRING" id="764103.G7E5G7"/>
<comment type="similarity">
    <text evidence="2 6">Belongs to the MscS (TC 1.A.23) family.</text>
</comment>
<feature type="region of interest" description="Disordered" evidence="7">
    <location>
        <begin position="140"/>
        <end position="179"/>
    </location>
</feature>
<feature type="compositionally biased region" description="Basic and acidic residues" evidence="7">
    <location>
        <begin position="850"/>
        <end position="862"/>
    </location>
</feature>
<dbReference type="GO" id="GO:0005789">
    <property type="term" value="C:endoplasmic reticulum membrane"/>
    <property type="evidence" value="ECO:0007669"/>
    <property type="project" value="UniProtKB-SubCell"/>
</dbReference>
<dbReference type="InterPro" id="IPR018247">
    <property type="entry name" value="EF_Hand_1_Ca_BS"/>
</dbReference>
<proteinExistence type="inferred from homology"/>
<dbReference type="InterPro" id="IPR016688">
    <property type="entry name" value="MscS-like_plants/fungi"/>
</dbReference>
<evidence type="ECO:0000256" key="2">
    <source>
        <dbReference type="ARBA" id="ARBA00008017"/>
    </source>
</evidence>
<keyword evidence="11" id="KW-1185">Reference proteome</keyword>
<evidence type="ECO:0000256" key="7">
    <source>
        <dbReference type="SAM" id="MobiDB-lite"/>
    </source>
</evidence>
<protein>
    <recommendedName>
        <fullName evidence="6">Mechanosensitive ion channel protein</fullName>
    </recommendedName>
</protein>
<dbReference type="PANTHER" id="PTHR31323:SF15">
    <property type="entry name" value="MECHANOSENSITIVE ION CHANNEL PROTEIN MSY1"/>
    <property type="match status" value="1"/>
</dbReference>
<dbReference type="FunCoup" id="G7E5G7">
    <property type="interactions" value="2"/>
</dbReference>
<keyword evidence="5 6" id="KW-0472">Membrane</keyword>
<dbReference type="AlphaFoldDB" id="G7E5G7"/>
<reference evidence="10 11" key="2">
    <citation type="journal article" date="2012" name="Open Biol.">
        <title>Characteristics of nucleosomes and linker DNA regions on the genome of the basidiomycete Mixia osmundae revealed by mono- and dinucleosome mapping.</title>
        <authorList>
            <person name="Nishida H."/>
            <person name="Kondo S."/>
            <person name="Matsumoto T."/>
            <person name="Suzuki Y."/>
            <person name="Yoshikawa H."/>
            <person name="Taylor T.D."/>
            <person name="Sugiyama J."/>
        </authorList>
    </citation>
    <scope>NUCLEOTIDE SEQUENCE [LARGE SCALE GENOMIC DNA]</scope>
    <source>
        <strain evidence="11">CBS 9802 / IAM 14324 / JCM 22182 / KY 12970</strain>
    </source>
</reference>
<organism evidence="10 11">
    <name type="scientific">Mixia osmundae (strain CBS 9802 / IAM 14324 / JCM 22182 / KY 12970)</name>
    <dbReference type="NCBI Taxonomy" id="764103"/>
    <lineage>
        <taxon>Eukaryota</taxon>
        <taxon>Fungi</taxon>
        <taxon>Dikarya</taxon>
        <taxon>Basidiomycota</taxon>
        <taxon>Pucciniomycotina</taxon>
        <taxon>Mixiomycetes</taxon>
        <taxon>Mixiales</taxon>
        <taxon>Mixiaceae</taxon>
        <taxon>Mixia</taxon>
    </lineage>
</organism>
<feature type="compositionally biased region" description="Low complexity" evidence="7">
    <location>
        <begin position="39"/>
        <end position="53"/>
    </location>
</feature>
<dbReference type="PROSITE" id="PS50222">
    <property type="entry name" value="EF_HAND_2"/>
    <property type="match status" value="1"/>
</dbReference>
<evidence type="ECO:0000313" key="10">
    <source>
        <dbReference type="EMBL" id="GAA98077.1"/>
    </source>
</evidence>
<feature type="region of interest" description="Disordered" evidence="7">
    <location>
        <begin position="784"/>
        <end position="822"/>
    </location>
</feature>
<dbReference type="InterPro" id="IPR023408">
    <property type="entry name" value="MscS_beta-dom_sf"/>
</dbReference>
<dbReference type="RefSeq" id="XP_014569033.1">
    <property type="nucleotide sequence ID" value="XM_014713547.1"/>
</dbReference>
<sequence>MSTGEMLESYYAPSSSNFQPPPRQSSTTSLPQGARPAASTSTPPVTPPTISVSHSGMGTRRFSNETSTSGSTAVHGTPAKAQYAYQPQPNFASFYTPDAEQRGRSRERKNEDSILMEQLSPPSSSGAHAHFGSQLGYIKDHESEKQPSRAESRASYRQNAESKAYGYRTPPPLSRANTNVDPAMPGGAALYSTLANGSTNQLEFAEGDFGSSPRSRQCFQFLSRHIIVRWTIFILPVLCLLWIPGIIGLTAAKDATVWGVPLVWWSSWLSIVWVGWWGGVAFATLLPVVLRMTIAVVAPETRMYIDYLCALPRSIAIFVWALLNWILFQVFVTSHQSHSATHILHQFTQALSGIFIASILLLIEKIIVQAIAHAFHKKSYEDRLSSQKFQIAALTVLYVNSHDIGRSDTLDGAFAKTQKDSARRVLKRAAQHVKAIAQTSATVLGTVASEVAGERVLQPNSPLSRVTSALASRNKTRQLARRIYFSFVPSKRHALFQSDIERYFSSPEDAANAFYTFDRDGNGDVSLEELEMACLELHRERLSLASSMRDLDSAVARVDSILMTLWYIVSILIIVGLLDVSFNTMIASAGTLILGLSWLIGTTAQEILASIIFLLIKHPYDVGDVVRIGDDKLVVKEMHLLSTIFKKLDGTISQMPHTLLNTKAVENIRRSGPISETFTFDVDVGTSFESIEALTEKMSNWVESERRDYLPGINVQIKDFDAQTKLTLAADIKYRSNWQNGALHAQRRNKWICALKISLNELRIFGPAGDPDAAADPTLIKLLSNEPSPTYDSGSVSSSGKEKAPMSPLGQTRSNESNASKATLGDIRTLNFNQRDVAARDPLSDIFDGADGRAPLESDTEARGLSPRGTQHPGLTARDFAVQQSKSV</sequence>
<name>G7E5G7_MIXOS</name>
<dbReference type="HOGENOM" id="CLU_010480_3_0_1"/>
<dbReference type="Gene3D" id="2.30.30.60">
    <property type="match status" value="1"/>
</dbReference>
<dbReference type="GO" id="GO:0006874">
    <property type="term" value="P:intracellular calcium ion homeostasis"/>
    <property type="evidence" value="ECO:0007669"/>
    <property type="project" value="TreeGrafter"/>
</dbReference>
<reference evidence="10 11" key="1">
    <citation type="journal article" date="2011" name="J. Gen. Appl. Microbiol.">
        <title>Draft genome sequencing of the enigmatic basidiomycete Mixia osmundae.</title>
        <authorList>
            <person name="Nishida H."/>
            <person name="Nagatsuka Y."/>
            <person name="Sugiyama J."/>
        </authorList>
    </citation>
    <scope>NUCLEOTIDE SEQUENCE [LARGE SCALE GENOMIC DNA]</scope>
    <source>
        <strain evidence="11">CBS 9802 / IAM 14324 / JCM 22182 / KY 12970</strain>
    </source>
</reference>
<evidence type="ECO:0000313" key="11">
    <source>
        <dbReference type="Proteomes" id="UP000009131"/>
    </source>
</evidence>
<feature type="compositionally biased region" description="Polar residues" evidence="7">
    <location>
        <begin position="809"/>
        <end position="821"/>
    </location>
</feature>
<evidence type="ECO:0000256" key="3">
    <source>
        <dbReference type="ARBA" id="ARBA00022692"/>
    </source>
</evidence>
<evidence type="ECO:0000256" key="1">
    <source>
        <dbReference type="ARBA" id="ARBA00004127"/>
    </source>
</evidence>
<evidence type="ECO:0000256" key="8">
    <source>
        <dbReference type="SAM" id="Phobius"/>
    </source>
</evidence>
<accession>G7E5G7</accession>
<dbReference type="PIRSF" id="PIRSF017209">
    <property type="entry name" value="Memb_At2g17000_prd"/>
    <property type="match status" value="1"/>
</dbReference>